<dbReference type="Pfam" id="PF13545">
    <property type="entry name" value="HTH_Crp_2"/>
    <property type="match status" value="1"/>
</dbReference>
<comment type="caution">
    <text evidence="5">The sequence shown here is derived from an EMBL/GenBank/DDBJ whole genome shotgun (WGS) entry which is preliminary data.</text>
</comment>
<dbReference type="GO" id="GO:0003677">
    <property type="term" value="F:DNA binding"/>
    <property type="evidence" value="ECO:0007669"/>
    <property type="project" value="UniProtKB-KW"/>
</dbReference>
<dbReference type="InterPro" id="IPR012318">
    <property type="entry name" value="HTH_CRP"/>
</dbReference>
<dbReference type="SMART" id="SM00419">
    <property type="entry name" value="HTH_CRP"/>
    <property type="match status" value="1"/>
</dbReference>
<accession>A0A6L3SY65</accession>
<dbReference type="PROSITE" id="PS51063">
    <property type="entry name" value="HTH_CRP_2"/>
    <property type="match status" value="1"/>
</dbReference>
<dbReference type="Proteomes" id="UP000474159">
    <property type="component" value="Unassembled WGS sequence"/>
</dbReference>
<keyword evidence="2" id="KW-0238">DNA-binding</keyword>
<evidence type="ECO:0000256" key="2">
    <source>
        <dbReference type="ARBA" id="ARBA00023125"/>
    </source>
</evidence>
<dbReference type="InterPro" id="IPR036390">
    <property type="entry name" value="WH_DNA-bd_sf"/>
</dbReference>
<keyword evidence="1" id="KW-0805">Transcription regulation</keyword>
<dbReference type="Gene3D" id="2.60.120.10">
    <property type="entry name" value="Jelly Rolls"/>
    <property type="match status" value="1"/>
</dbReference>
<dbReference type="InterPro" id="IPR036388">
    <property type="entry name" value="WH-like_DNA-bd_sf"/>
</dbReference>
<dbReference type="SUPFAM" id="SSF51206">
    <property type="entry name" value="cAMP-binding domain-like"/>
    <property type="match status" value="1"/>
</dbReference>
<dbReference type="EMBL" id="VZZK01000014">
    <property type="protein sequence ID" value="KAB1078442.1"/>
    <property type="molecule type" value="Genomic_DNA"/>
</dbReference>
<organism evidence="5 6">
    <name type="scientific">Methylobacterium soli</name>
    <dbReference type="NCBI Taxonomy" id="553447"/>
    <lineage>
        <taxon>Bacteria</taxon>
        <taxon>Pseudomonadati</taxon>
        <taxon>Pseudomonadota</taxon>
        <taxon>Alphaproteobacteria</taxon>
        <taxon>Hyphomicrobiales</taxon>
        <taxon>Methylobacteriaceae</taxon>
        <taxon>Methylobacterium</taxon>
    </lineage>
</organism>
<reference evidence="5 6" key="1">
    <citation type="submission" date="2019-09" db="EMBL/GenBank/DDBJ databases">
        <title>YIM 48816 draft genome.</title>
        <authorList>
            <person name="Jiang L."/>
        </authorList>
    </citation>
    <scope>NUCLEOTIDE SEQUENCE [LARGE SCALE GENOMIC DNA]</scope>
    <source>
        <strain evidence="5 6">YIM 48816</strain>
    </source>
</reference>
<dbReference type="Pfam" id="PF00027">
    <property type="entry name" value="cNMP_binding"/>
    <property type="match status" value="1"/>
</dbReference>
<feature type="domain" description="HTH crp-type" evidence="4">
    <location>
        <begin position="152"/>
        <end position="226"/>
    </location>
</feature>
<evidence type="ECO:0000313" key="6">
    <source>
        <dbReference type="Proteomes" id="UP000474159"/>
    </source>
</evidence>
<evidence type="ECO:0000259" key="4">
    <source>
        <dbReference type="PROSITE" id="PS51063"/>
    </source>
</evidence>
<dbReference type="InterPro" id="IPR000595">
    <property type="entry name" value="cNMP-bd_dom"/>
</dbReference>
<dbReference type="Gene3D" id="1.10.10.10">
    <property type="entry name" value="Winged helix-like DNA-binding domain superfamily/Winged helix DNA-binding domain"/>
    <property type="match status" value="1"/>
</dbReference>
<gene>
    <name evidence="5" type="ORF">F6X53_14700</name>
</gene>
<dbReference type="CDD" id="cd00038">
    <property type="entry name" value="CAP_ED"/>
    <property type="match status" value="1"/>
</dbReference>
<evidence type="ECO:0000256" key="3">
    <source>
        <dbReference type="ARBA" id="ARBA00023163"/>
    </source>
</evidence>
<protein>
    <submittedName>
        <fullName evidence="5">Crp/Fnr family transcriptional regulator</fullName>
    </submittedName>
</protein>
<dbReference type="InterPro" id="IPR018490">
    <property type="entry name" value="cNMP-bd_dom_sf"/>
</dbReference>
<dbReference type="SUPFAM" id="SSF46785">
    <property type="entry name" value="Winged helix' DNA-binding domain"/>
    <property type="match status" value="1"/>
</dbReference>
<proteinExistence type="predicted"/>
<dbReference type="InterPro" id="IPR014710">
    <property type="entry name" value="RmlC-like_jellyroll"/>
</dbReference>
<sequence length="247" mass="27701">MVSASSSDLIPLVRKLESITQLTGEERQALESLPAAIRLMQPRQDIVRDKDRPEHCCLVLSGWTYRYKLLSEGKRQILSFHPPGDLPDLQSLHLHVMDHNLATLTACRLAFIPHEAFRDLTNRFPGLGAALWRDTLVDAAIFREWMTGIGRRTAFGRIAHLFCEMYLKLHSVGLATSHRCELPFTQVDIGDALGLSNVHVNRVLQEMRGKGLITLQGSRLVIVDWGALSEAGEFDPTYLHLRAGETA</sequence>
<name>A0A6L3SY65_9HYPH</name>
<dbReference type="OrthoDB" id="7584044at2"/>
<keyword evidence="3" id="KW-0804">Transcription</keyword>
<evidence type="ECO:0000256" key="1">
    <source>
        <dbReference type="ARBA" id="ARBA00023015"/>
    </source>
</evidence>
<dbReference type="AlphaFoldDB" id="A0A6L3SY65"/>
<dbReference type="GO" id="GO:0006355">
    <property type="term" value="P:regulation of DNA-templated transcription"/>
    <property type="evidence" value="ECO:0007669"/>
    <property type="project" value="InterPro"/>
</dbReference>
<keyword evidence="6" id="KW-1185">Reference proteome</keyword>
<evidence type="ECO:0000313" key="5">
    <source>
        <dbReference type="EMBL" id="KAB1078442.1"/>
    </source>
</evidence>